<name>A0A9C6U9A8_FRAOC</name>
<feature type="region of interest" description="Disordered" evidence="2">
    <location>
        <begin position="1474"/>
        <end position="1588"/>
    </location>
</feature>
<dbReference type="GO" id="GO:0005737">
    <property type="term" value="C:cytoplasm"/>
    <property type="evidence" value="ECO:0007669"/>
    <property type="project" value="TreeGrafter"/>
</dbReference>
<reference evidence="5" key="1">
    <citation type="journal article" date="2018" name="Proc. Natl. Acad. Sci. U.S.A.">
        <title>Phylogenomics and the evolution of hemipteroid insects.</title>
        <authorList>
            <person name="Johnson K.P."/>
            <person name="Dietrich C.H."/>
            <person name="Friedrich F."/>
            <person name="Beutel R.G."/>
            <person name="Wipfler B."/>
            <person name="Peters R.S."/>
            <person name="Allen J.M."/>
            <person name="Petersen M."/>
            <person name="Donath A."/>
            <person name="Walden K.K."/>
            <person name="Kozlov A.M."/>
            <person name="Podsiadlowski L."/>
            <person name="Mayer C."/>
            <person name="Meusemann K."/>
            <person name="Vasilikopoulos A."/>
            <person name="Waterhouse R.M."/>
            <person name="Cameron S.L."/>
            <person name="Weirauch C."/>
            <person name="Swanson D.R."/>
            <person name="Percy D.M."/>
            <person name="Hardy N.B."/>
            <person name="Terry I."/>
            <person name="Liu S."/>
            <person name="Zhou X."/>
            <person name="Misof B."/>
            <person name="Robertson H.M."/>
            <person name="Yoshizawa K."/>
        </authorList>
    </citation>
    <scope>NUCLEOTIDE SEQUENCE</scope>
    <source>
        <tissue evidence="5">Whole organism</tissue>
    </source>
</reference>
<feature type="compositionally biased region" description="Polar residues" evidence="2">
    <location>
        <begin position="1233"/>
        <end position="1250"/>
    </location>
</feature>
<feature type="region of interest" description="Disordered" evidence="2">
    <location>
        <begin position="1322"/>
        <end position="1351"/>
    </location>
</feature>
<dbReference type="Gene3D" id="1.10.950.10">
    <property type="entry name" value="Villin headpiece domain"/>
    <property type="match status" value="1"/>
</dbReference>
<feature type="compositionally biased region" description="Low complexity" evidence="2">
    <location>
        <begin position="171"/>
        <end position="185"/>
    </location>
</feature>
<feature type="region of interest" description="Disordered" evidence="2">
    <location>
        <begin position="1233"/>
        <end position="1262"/>
    </location>
</feature>
<protein>
    <submittedName>
        <fullName evidence="5">Supervillin</fullName>
    </submittedName>
</protein>
<dbReference type="SUPFAM" id="SSF47050">
    <property type="entry name" value="VHP, Villin headpiece domain"/>
    <property type="match status" value="1"/>
</dbReference>
<dbReference type="InterPro" id="IPR003128">
    <property type="entry name" value="Villin_headpiece"/>
</dbReference>
<feature type="region of interest" description="Disordered" evidence="2">
    <location>
        <begin position="735"/>
        <end position="773"/>
    </location>
</feature>
<feature type="compositionally biased region" description="Pro residues" evidence="2">
    <location>
        <begin position="543"/>
        <end position="585"/>
    </location>
</feature>
<feature type="region of interest" description="Disordered" evidence="2">
    <location>
        <begin position="887"/>
        <end position="906"/>
    </location>
</feature>
<dbReference type="InterPro" id="IPR007122">
    <property type="entry name" value="Villin/Gelsolin"/>
</dbReference>
<comment type="similarity">
    <text evidence="1">Belongs to the villin/gelsolin family.</text>
</comment>
<feature type="compositionally biased region" description="Basic and acidic residues" evidence="2">
    <location>
        <begin position="1165"/>
        <end position="1186"/>
    </location>
</feature>
<dbReference type="Proteomes" id="UP000504606">
    <property type="component" value="Unplaced"/>
</dbReference>
<accession>A0A9C6U9A8</accession>
<dbReference type="GO" id="GO:0051015">
    <property type="term" value="F:actin filament binding"/>
    <property type="evidence" value="ECO:0007669"/>
    <property type="project" value="InterPro"/>
</dbReference>
<feature type="compositionally biased region" description="Polar residues" evidence="2">
    <location>
        <begin position="105"/>
        <end position="121"/>
    </location>
</feature>
<feature type="compositionally biased region" description="Low complexity" evidence="2">
    <location>
        <begin position="17"/>
        <end position="42"/>
    </location>
</feature>
<dbReference type="SMART" id="SM00153">
    <property type="entry name" value="VHP"/>
    <property type="match status" value="1"/>
</dbReference>
<feature type="compositionally biased region" description="Low complexity" evidence="2">
    <location>
        <begin position="1112"/>
        <end position="1123"/>
    </location>
</feature>
<feature type="compositionally biased region" description="Polar residues" evidence="2">
    <location>
        <begin position="745"/>
        <end position="757"/>
    </location>
</feature>
<evidence type="ECO:0000313" key="5">
    <source>
        <dbReference type="RefSeq" id="XP_052125694.1"/>
    </source>
</evidence>
<feature type="compositionally biased region" description="Polar residues" evidence="2">
    <location>
        <begin position="429"/>
        <end position="452"/>
    </location>
</feature>
<feature type="region of interest" description="Disordered" evidence="2">
    <location>
        <begin position="1092"/>
        <end position="1186"/>
    </location>
</feature>
<feature type="compositionally biased region" description="Basic and acidic residues" evidence="2">
    <location>
        <begin position="1136"/>
        <end position="1152"/>
    </location>
</feature>
<dbReference type="PROSITE" id="PS51089">
    <property type="entry name" value="HP"/>
    <property type="match status" value="1"/>
</dbReference>
<feature type="region of interest" description="Disordered" evidence="2">
    <location>
        <begin position="491"/>
        <end position="595"/>
    </location>
</feature>
<dbReference type="GO" id="GO:0008154">
    <property type="term" value="P:actin polymerization or depolymerization"/>
    <property type="evidence" value="ECO:0007669"/>
    <property type="project" value="TreeGrafter"/>
</dbReference>
<feature type="compositionally biased region" description="Low complexity" evidence="2">
    <location>
        <begin position="1507"/>
        <end position="1518"/>
    </location>
</feature>
<feature type="compositionally biased region" description="Low complexity" evidence="2">
    <location>
        <begin position="1022"/>
        <end position="1031"/>
    </location>
</feature>
<evidence type="ECO:0000256" key="1">
    <source>
        <dbReference type="ARBA" id="ARBA00008418"/>
    </source>
</evidence>
<dbReference type="GO" id="GO:0005546">
    <property type="term" value="F:phosphatidylinositol-4,5-bisphosphate binding"/>
    <property type="evidence" value="ECO:0007669"/>
    <property type="project" value="TreeGrafter"/>
</dbReference>
<dbReference type="PANTHER" id="PTHR11977">
    <property type="entry name" value="VILLIN"/>
    <property type="match status" value="1"/>
</dbReference>
<feature type="region of interest" description="Disordered" evidence="2">
    <location>
        <begin position="17"/>
        <end position="56"/>
    </location>
</feature>
<feature type="compositionally biased region" description="Polar residues" evidence="2">
    <location>
        <begin position="1332"/>
        <end position="1342"/>
    </location>
</feature>
<feature type="region of interest" description="Disordered" evidence="2">
    <location>
        <begin position="395"/>
        <end position="454"/>
    </location>
</feature>
<keyword evidence="4" id="KW-1185">Reference proteome</keyword>
<dbReference type="CTD" id="6840"/>
<dbReference type="RefSeq" id="XP_052125694.1">
    <property type="nucleotide sequence ID" value="XM_052269734.1"/>
</dbReference>
<feature type="compositionally biased region" description="Low complexity" evidence="2">
    <location>
        <begin position="1056"/>
        <end position="1069"/>
    </location>
</feature>
<feature type="compositionally biased region" description="Basic and acidic residues" evidence="2">
    <location>
        <begin position="758"/>
        <end position="768"/>
    </location>
</feature>
<dbReference type="GO" id="GO:0051014">
    <property type="term" value="P:actin filament severing"/>
    <property type="evidence" value="ECO:0007669"/>
    <property type="project" value="TreeGrafter"/>
</dbReference>
<feature type="region of interest" description="Disordered" evidence="2">
    <location>
        <begin position="1282"/>
        <end position="1307"/>
    </location>
</feature>
<evidence type="ECO:0000256" key="2">
    <source>
        <dbReference type="SAM" id="MobiDB-lite"/>
    </source>
</evidence>
<feature type="compositionally biased region" description="Low complexity" evidence="2">
    <location>
        <begin position="91"/>
        <end position="104"/>
    </location>
</feature>
<feature type="region of interest" description="Disordered" evidence="2">
    <location>
        <begin position="332"/>
        <end position="362"/>
    </location>
</feature>
<reference evidence="5" key="2">
    <citation type="submission" date="2025-08" db="UniProtKB">
        <authorList>
            <consortium name="RefSeq"/>
        </authorList>
    </citation>
    <scope>IDENTIFICATION</scope>
    <source>
        <tissue evidence="5">Whole organism</tissue>
    </source>
</reference>
<feature type="compositionally biased region" description="Polar residues" evidence="2">
    <location>
        <begin position="1097"/>
        <end position="1111"/>
    </location>
</feature>
<feature type="compositionally biased region" description="Polar residues" evidence="2">
    <location>
        <begin position="242"/>
        <end position="254"/>
    </location>
</feature>
<dbReference type="SMART" id="SM00262">
    <property type="entry name" value="GEL"/>
    <property type="match status" value="3"/>
</dbReference>
<dbReference type="InterPro" id="IPR036886">
    <property type="entry name" value="Villin_headpiece_dom_sf"/>
</dbReference>
<feature type="compositionally biased region" description="Basic residues" evidence="2">
    <location>
        <begin position="891"/>
        <end position="900"/>
    </location>
</feature>
<dbReference type="GO" id="GO:0015629">
    <property type="term" value="C:actin cytoskeleton"/>
    <property type="evidence" value="ECO:0007669"/>
    <property type="project" value="TreeGrafter"/>
</dbReference>
<dbReference type="Pfam" id="PF02209">
    <property type="entry name" value="VHP"/>
    <property type="match status" value="1"/>
</dbReference>
<dbReference type="InterPro" id="IPR029006">
    <property type="entry name" value="ADF-H/Gelsolin-like_dom_sf"/>
</dbReference>
<feature type="compositionally biased region" description="Basic and acidic residues" evidence="2">
    <location>
        <begin position="1286"/>
        <end position="1304"/>
    </location>
</feature>
<evidence type="ECO:0000259" key="3">
    <source>
        <dbReference type="PROSITE" id="PS51089"/>
    </source>
</evidence>
<gene>
    <name evidence="5" type="primary">LOC113215821</name>
</gene>
<feature type="domain" description="HP" evidence="3">
    <location>
        <begin position="2467"/>
        <end position="2530"/>
    </location>
</feature>
<dbReference type="GO" id="GO:0051016">
    <property type="term" value="P:barbed-end actin filament capping"/>
    <property type="evidence" value="ECO:0007669"/>
    <property type="project" value="TreeGrafter"/>
</dbReference>
<feature type="compositionally biased region" description="Polar residues" evidence="2">
    <location>
        <begin position="508"/>
        <end position="534"/>
    </location>
</feature>
<feature type="compositionally biased region" description="Basic and acidic residues" evidence="2">
    <location>
        <begin position="273"/>
        <end position="284"/>
    </location>
</feature>
<feature type="region of interest" description="Disordered" evidence="2">
    <location>
        <begin position="225"/>
        <end position="293"/>
    </location>
</feature>
<dbReference type="InterPro" id="IPR007123">
    <property type="entry name" value="Gelsolin-like_dom"/>
</dbReference>
<dbReference type="SUPFAM" id="SSF55753">
    <property type="entry name" value="Actin depolymerizing proteins"/>
    <property type="match status" value="5"/>
</dbReference>
<feature type="compositionally biased region" description="Polar residues" evidence="2">
    <location>
        <begin position="1566"/>
        <end position="1587"/>
    </location>
</feature>
<feature type="compositionally biased region" description="Acidic residues" evidence="2">
    <location>
        <begin position="735"/>
        <end position="744"/>
    </location>
</feature>
<dbReference type="Gene3D" id="3.40.20.10">
    <property type="entry name" value="Severin"/>
    <property type="match status" value="5"/>
</dbReference>
<feature type="region of interest" description="Disordered" evidence="2">
    <location>
        <begin position="1020"/>
        <end position="1074"/>
    </location>
</feature>
<sequence length="2530" mass="278802">MAVDTLSPSPAAPLLAAAAPTAAATPAVPTAAARRLSSSASSHTPPLVQDGRGMSPLTAYRLRSPVIRKVSPIRVTPLLPANRLSPRSPLTATSSETSRSSARSPLTTSASDIGRTPSRTPLLSAASSASSDAPKSRTNVGESSAESKAEQSGPPSTKNVVIVVKPEQEASGSTSSSSQRTSASTDLKPVSILKRKSSHEEGSVTPPVTFSPSVVDQTYRRQGILKKSGGSFDESHLRRSCSPDTESSGSILKNRQQRRSSLEENSNRQSILKRKESDGHEPHGILKKKNQCDSISKQTHISIADHVIMAANGDIALLHDDDVRPILKKRSSTEEQAIVDPASSSSEITPRPILKKKSSTDTDELDEWPIKTILKTSRKSSREENSDLIESLRRRSVGSAPLSRSSGQRLSFCEDDDQGLDSEKVIQRQIRSSRSFTSVRPTSPSGSHSDFSSVAWRRRSWEHSSNTIKQMDLARRSPSVAERVSNMEFAFQSNGALPKQPRTRPYRANTQPVTAEEISSSNKSLNYRSGSPQGQGIDALPTRSPPPRSPPPTPPRSPPPFSPTHSPPPSPPASPTPCVSPPLSPLPTRSPVRPSSLLLSSGAIPVCEESSYAFRNHVPSPEAHKESWAARRAAPSIDSSISYAVTDNLGDNWILKNRSSSPLLNFECANTSGPSTLPLTGQQEVWDGDVNNESGLGESCGSDFKASFERSFGALSLPFEPTNCEAKVDAFSEYDEDEIQEDSESVGQSIEESQSVESKMEVDDEKQGLQRSASRVSEKALLFSQMEEKIKQAAEEAKARKIPKADLNKGIARYRNRKSDNAGETSRFSTQPITVNELKGVKAGAEITTSASATNLAKTGCNNNRGRSSSVSDCIQIFNSLNAFNSEERVHPKRSPRRSLRFATQPVTNTEVLSAKNILEDSRQSIEESEDENDPSKLSLAERVKLFNQAMTADRLPVMGAPAQPQQNRRRAPNSRFKTQPVTIEEVSTAQSIIKQPPKELIGTAVAKTAKEVFEGAHKNISKSVSSSRVSSDVREDSPNNSPRRGILKNSLAVNETETSEASLSATEEGGNSGLDHIKKVLSIEKIVQPSEKKILSRTSNRRASFETASHSSSESDSESSSGSDDEGCLSNQSKNKQELDNRTFRDQEETVRTPISANIPKRPLRSDNDEKVRNSRNMTQEKENRGFQILENKSKSTAVAEEHKGKIVKSEENKKLVLKKLEVLNKKNVPTTKTLSKNAESPNCSSAALTSDDGDTSSGGQEVRRIIANDAVARRHQANLARQQLNKEKDKQQSQNERPRPGRLDAGLTQRLGQQLQLRLPGQQPPLPLTKSRSQHAALQQESEEEDDDDMAVQAGAVAGGLRRCLTQPMPDHELDVLEDVSGNASIADRLKLLQKNGQTGWRKRVVRPSKPHDEVAKSVSDSQQVLKQLVSGNRNSIISEPQSELISLQRSGSGDRSSILADRLGKLENASQDWRKRVGQKDADQFSVKGKMKISSSTTDVPKALDTPPLTPDSTPMTPPELTPGLERGKKIPKPRSFRSKTGISTHVFKRSMSAPGADEDADSSPNEQETSESIESPPVQTETKIQGPRIELPRIDDQFESFFSTAENVNGSYQSLEMKDVDLDLAVTRSSELLVQKRTVKVSGRRVASRNPVKALSARTDLCSDYVELRTGVAEREMKRLRAEKLAKNSSLAVEALAGLASKEDFSAVSLRKSASTSAMPNSSTLLPFKELMLLQIKGRRHIQTRLVEPTSHSINSGDNFVLVTPSQVFNWVGKYSNVIERARGAEVALHVQQNKDLGFNGVAPVITISEERATCTASQVATFWRLLGSLDGPKAQDAGHPDEDEIYETAVLETNMIYELNGSELVPFEKYWGAVPRIEMLDPSKILVFDFGSEMYVWNGKNAPLEIRKVALQLAKELWEHGFDYTDCDVCPLLGATSLGPQFGRKEDAGIKSGKKRPLWALIAKVTQNMETILFREKFLDWPDFTRVIQTKGDPNKDKIVDASVDVRPCSAKEMFDSVPDDPDLLLEGSHLGRGNEYYDEETRRFYEIQTTGVKVWHIEEYDYCELPESSYGQFHSADNYVIRWAYRVTVTTRALNGLPSKHAASQGRDRFCYFCWQGRNALVNDKGAAALLTVELDKERGPQMFVPQGLEPPAFLGLFEGKMKIHSGRRCERNSSKGLYRLYAVKGEVEREACLVEVTPSMRQLRSRGSFILLNEKKKLLHVWHGARSLPHNREVAESVAQSMQKELPEELGLTLNSDLSLQCEEEGSETQEFFKGVSGSNRHLYVSLKNDTKEKMSQYSPRLFHLTSLSGTFTATEVPAPCRNSKLTTPFPFQQSHLYGASQPAIFILDNGDSLWLWQGWWPSERDEEDGNVVAGGDGLGSGAVRWQAERRAAMQTALDYWSIRYPGKQPQASLVWAGLEPLEFTNLFLEWSDRDDIAEINMQDGHKAGELLSVEEELARLTQSTYPAAQLLQRPLPDGVDPTRLELYLAPQHFQELLGMSKEEFLDLPQWKQTKVKKDVGLF</sequence>
<dbReference type="GeneID" id="113215821"/>
<dbReference type="Pfam" id="PF00626">
    <property type="entry name" value="Gelsolin"/>
    <property type="match status" value="1"/>
</dbReference>
<dbReference type="OrthoDB" id="28894at2759"/>
<feature type="region of interest" description="Disordered" evidence="2">
    <location>
        <begin position="80"/>
        <end position="211"/>
    </location>
</feature>
<evidence type="ECO:0000313" key="4">
    <source>
        <dbReference type="Proteomes" id="UP000504606"/>
    </source>
</evidence>
<proteinExistence type="inferred from homology"/>
<organism evidence="4 5">
    <name type="scientific">Frankliniella occidentalis</name>
    <name type="common">Western flower thrips</name>
    <name type="synonym">Euthrips occidentalis</name>
    <dbReference type="NCBI Taxonomy" id="133901"/>
    <lineage>
        <taxon>Eukaryota</taxon>
        <taxon>Metazoa</taxon>
        <taxon>Ecdysozoa</taxon>
        <taxon>Arthropoda</taxon>
        <taxon>Hexapoda</taxon>
        <taxon>Insecta</taxon>
        <taxon>Pterygota</taxon>
        <taxon>Neoptera</taxon>
        <taxon>Paraneoptera</taxon>
        <taxon>Thysanoptera</taxon>
        <taxon>Terebrantia</taxon>
        <taxon>Thripoidea</taxon>
        <taxon>Thripidae</taxon>
        <taxon>Frankliniella</taxon>
    </lineage>
</organism>
<feature type="compositionally biased region" description="Basic and acidic residues" evidence="2">
    <location>
        <begin position="1475"/>
        <end position="1486"/>
    </location>
</feature>
<feature type="compositionally biased region" description="Polar residues" evidence="2">
    <location>
        <begin position="136"/>
        <end position="146"/>
    </location>
</feature>
<feature type="compositionally biased region" description="Low complexity" evidence="2">
    <location>
        <begin position="586"/>
        <end position="595"/>
    </location>
</feature>
<dbReference type="KEGG" id="foc:113215821"/>
<dbReference type="PANTHER" id="PTHR11977:SF45">
    <property type="entry name" value="SUPERVILLIN"/>
    <property type="match status" value="1"/>
</dbReference>